<evidence type="ECO:0000313" key="3">
    <source>
        <dbReference type="EMBL" id="HGY40249.1"/>
    </source>
</evidence>
<dbReference type="InterPro" id="IPR044894">
    <property type="entry name" value="TubC_N_sf"/>
</dbReference>
<reference evidence="3" key="1">
    <citation type="journal article" date="2020" name="mSystems">
        <title>Genome- and Community-Level Interaction Insights into Carbon Utilization and Element Cycling Functions of Hydrothermarchaeota in Hydrothermal Sediment.</title>
        <authorList>
            <person name="Zhou Z."/>
            <person name="Liu Y."/>
            <person name="Xu W."/>
            <person name="Pan J."/>
            <person name="Luo Z.H."/>
            <person name="Li M."/>
        </authorList>
    </citation>
    <scope>NUCLEOTIDE SEQUENCE [LARGE SCALE GENOMIC DNA]</scope>
    <source>
        <strain evidence="3">SpSt-82</strain>
    </source>
</reference>
<feature type="domain" description="TubC N-terminal docking" evidence="2">
    <location>
        <begin position="7"/>
        <end position="50"/>
    </location>
</feature>
<proteinExistence type="predicted"/>
<dbReference type="Gene3D" id="1.10.10.1830">
    <property type="entry name" value="Non-ribosomal peptide synthase, adenylation domain"/>
    <property type="match status" value="1"/>
</dbReference>
<name>A0A7V4WM09_9BACT</name>
<comment type="caution">
    <text evidence="3">The sequence shown here is derived from an EMBL/GenBank/DDBJ whole genome shotgun (WGS) entry which is preliminary data.</text>
</comment>
<dbReference type="Pfam" id="PF18563">
    <property type="entry name" value="TubC_N"/>
    <property type="match status" value="1"/>
</dbReference>
<evidence type="ECO:0000259" key="2">
    <source>
        <dbReference type="Pfam" id="PF18563"/>
    </source>
</evidence>
<sequence>MKSSLSEVLRDLRNQGIVLSLDESSKLRLRGPKGSLSPELLERVKPHKEALKLILEKGTKVFFCYGCGKQTEFYPTPKIMDVFRQWACSECGWEFWSRDFNAPPDNTLLTIMRAFRNSAVVRYAPRETGHGPQHDRTVPFCGPDHP</sequence>
<feature type="compositionally biased region" description="Basic and acidic residues" evidence="1">
    <location>
        <begin position="126"/>
        <end position="137"/>
    </location>
</feature>
<organism evidence="3">
    <name type="scientific">Candidatus Caldatribacterium saccharofermentans</name>
    <dbReference type="NCBI Taxonomy" id="1454753"/>
    <lineage>
        <taxon>Bacteria</taxon>
        <taxon>Pseudomonadati</taxon>
        <taxon>Atribacterota</taxon>
        <taxon>Atribacteria</taxon>
        <taxon>Atribacterales</taxon>
        <taxon>Candidatus Caldatribacteriaceae</taxon>
        <taxon>Candidatus Caldatribacterium</taxon>
    </lineage>
</organism>
<dbReference type="AlphaFoldDB" id="A0A7V4WM09"/>
<gene>
    <name evidence="3" type="ORF">ENW11_10665</name>
</gene>
<accession>A0A7V4WM09</accession>
<feature type="region of interest" description="Disordered" evidence="1">
    <location>
        <begin position="126"/>
        <end position="146"/>
    </location>
</feature>
<evidence type="ECO:0000256" key="1">
    <source>
        <dbReference type="SAM" id="MobiDB-lite"/>
    </source>
</evidence>
<dbReference type="EMBL" id="DTIY01000082">
    <property type="protein sequence ID" value="HGY40249.1"/>
    <property type="molecule type" value="Genomic_DNA"/>
</dbReference>
<protein>
    <recommendedName>
        <fullName evidence="2">TubC N-terminal docking domain-containing protein</fullName>
    </recommendedName>
</protein>
<dbReference type="InterPro" id="IPR041464">
    <property type="entry name" value="TubC_N"/>
</dbReference>